<dbReference type="Proteomes" id="UP000095472">
    <property type="component" value="Chromosome"/>
</dbReference>
<evidence type="ECO:0000313" key="2">
    <source>
        <dbReference type="Proteomes" id="UP000095472"/>
    </source>
</evidence>
<dbReference type="EMBL" id="CP182909">
    <property type="protein sequence ID" value="XPM62353.1"/>
    <property type="molecule type" value="Genomic_DNA"/>
</dbReference>
<protein>
    <submittedName>
        <fullName evidence="1">PAS domain-containing protein</fullName>
    </submittedName>
</protein>
<sequence length="287" mass="32492">MFWLGFSLGLLVGLALLVGYRVWLELKLKNLLPDLKSDTLRATRSSLSRLLWAIAFQQETCRDLENQVERWKQLLYLAPIGYIQVDEENQLCWCNQQACQLLGIQAPAAARPRLLLEIVRSYELDELIEVTRDAQKPCQREWTFQPTCADPTNLSQQQAIALRGIGIPLTRGEVGVFLENCQEVLILSQQRDRAFSDVAHELKTPSPPFVSSLKPCNLVSIPLAKLGRSLIKRSHSPQRSRPSLARSQPTRARSRVLFKSQKRQPARTDPILLAQFGTPSPQETGRT</sequence>
<proteinExistence type="predicted"/>
<gene>
    <name evidence="1" type="ORF">BH720_021660</name>
</gene>
<evidence type="ECO:0000313" key="1">
    <source>
        <dbReference type="EMBL" id="XPM62353.1"/>
    </source>
</evidence>
<reference evidence="1 2" key="1">
    <citation type="journal article" date="2016" name="Genome Announc.">
        <title>Draft Genome Sequence of the Thermotolerant Cyanobacterium Desertifilum sp. IPPAS B-1220.</title>
        <authorList>
            <person name="Mironov K.S."/>
            <person name="Sinetova M.A."/>
            <person name="Bolatkhan K."/>
            <person name="Zayadan B.K."/>
            <person name="Ustinova V.V."/>
            <person name="Kupriyanova E.V."/>
            <person name="Skrypnik A.N."/>
            <person name="Gogoleva N.E."/>
            <person name="Gogolev Y.V."/>
            <person name="Los D.A."/>
        </authorList>
    </citation>
    <scope>NUCLEOTIDE SEQUENCE [LARGE SCALE GENOMIC DNA]</scope>
    <source>
        <strain evidence="1 2">IPPAS B-1220</strain>
    </source>
</reference>
<keyword evidence="2" id="KW-1185">Reference proteome</keyword>
<name>A0ACD5GN84_9CYAN</name>
<organism evidence="1 2">
    <name type="scientific">Desertifilum tharense IPPAS B-1220</name>
    <dbReference type="NCBI Taxonomy" id="1781255"/>
    <lineage>
        <taxon>Bacteria</taxon>
        <taxon>Bacillati</taxon>
        <taxon>Cyanobacteriota</taxon>
        <taxon>Cyanophyceae</taxon>
        <taxon>Desertifilales</taxon>
        <taxon>Desertifilaceae</taxon>
        <taxon>Desertifilum</taxon>
    </lineage>
</organism>
<accession>A0ACD5GN84</accession>